<dbReference type="EMBL" id="GBBK01005668">
    <property type="protein sequence ID" value="JAC18814.1"/>
    <property type="molecule type" value="mRNA"/>
</dbReference>
<accession>A0A023FDJ1</accession>
<protein>
    <submittedName>
        <fullName evidence="1">Putative secreted protein</fullName>
    </submittedName>
</protein>
<sequence>MAITVPQTWFFSITNVLKTLLRRGICYTCKLIPVYFFRNICSRLVKTCAHVACRYLLTSRTLWDKFPSLLYVQCGTVICGTPKLH</sequence>
<proteinExistence type="evidence at transcript level"/>
<name>A0A023FDJ1_AMBCJ</name>
<dbReference type="AlphaFoldDB" id="A0A023FDJ1"/>
<organism evidence="1">
    <name type="scientific">Amblyomma cajennense</name>
    <name type="common">Cayenne tick</name>
    <name type="synonym">Acarus cajennensis</name>
    <dbReference type="NCBI Taxonomy" id="34607"/>
    <lineage>
        <taxon>Eukaryota</taxon>
        <taxon>Metazoa</taxon>
        <taxon>Ecdysozoa</taxon>
        <taxon>Arthropoda</taxon>
        <taxon>Chelicerata</taxon>
        <taxon>Arachnida</taxon>
        <taxon>Acari</taxon>
        <taxon>Parasitiformes</taxon>
        <taxon>Ixodida</taxon>
        <taxon>Ixodoidea</taxon>
        <taxon>Ixodidae</taxon>
        <taxon>Amblyomminae</taxon>
        <taxon>Amblyomma</taxon>
    </lineage>
</organism>
<reference evidence="1" key="1">
    <citation type="submission" date="2014-03" db="EMBL/GenBank/DDBJ databases">
        <title>The sialotranscriptome of Amblyomma triste, Amblyomma parvum and Amblyomma cajennense ticks, uncovered by 454-based RNA-seq.</title>
        <authorList>
            <person name="Garcia G.R."/>
            <person name="Gardinassi L.G."/>
            <person name="Ribeiro J.M."/>
            <person name="Anatriello E."/>
            <person name="Ferreira B.R."/>
            <person name="Moreira H.N."/>
            <person name="Mafra C."/>
            <person name="Olegario M.M."/>
            <person name="Szabo P.J."/>
            <person name="Miranda-Santos I.K."/>
            <person name="Maruyama S.R."/>
        </authorList>
    </citation>
    <scope>NUCLEOTIDE SEQUENCE</scope>
    <source>
        <strain evidence="1">Uberlandia</strain>
        <tissue evidence="1">Salivary glands</tissue>
    </source>
</reference>
<evidence type="ECO:0000313" key="1">
    <source>
        <dbReference type="EMBL" id="JAC18814.1"/>
    </source>
</evidence>